<sequence length="271" mass="31064">MQKYLFVIFMLVSVFQMNAQDLKRVEVKGKVVVDSDDVIGITVFNSSSNRGTTTDENGEFTIAVALNDRVEFGALQFKDFEIVIDEYVIASKKLTVFLVEEVNKLDEVVILPYDLTGNLTLDVESVRTFNPNMDPIYFGIDNVHEYEFSDDIRSQSDNIAMHSQSQTMQNGLNVINVVGFLLKPLFKSKGEKASTRSNVPNIPTSTFKDHYTEEFLYQNFKIPKDRINEFIIYVEDHGLDYSLLDKGNELEFLEFISQKSKQFLNETPQKD</sequence>
<keyword evidence="3" id="KW-1185">Reference proteome</keyword>
<evidence type="ECO:0000313" key="2">
    <source>
        <dbReference type="EMBL" id="TDY14065.1"/>
    </source>
</evidence>
<dbReference type="SUPFAM" id="SSF49464">
    <property type="entry name" value="Carboxypeptidase regulatory domain-like"/>
    <property type="match status" value="1"/>
</dbReference>
<evidence type="ECO:0000256" key="1">
    <source>
        <dbReference type="SAM" id="SignalP"/>
    </source>
</evidence>
<name>A0ABY2G8D1_9FLAO</name>
<comment type="caution">
    <text evidence="2">The sequence shown here is derived from an EMBL/GenBank/DDBJ whole genome shotgun (WGS) entry which is preliminary data.</text>
</comment>
<protein>
    <submittedName>
        <fullName evidence="2">Carboxypeptidase-like protein</fullName>
    </submittedName>
</protein>
<dbReference type="Pfam" id="PF13715">
    <property type="entry name" value="CarbopepD_reg_2"/>
    <property type="match status" value="1"/>
</dbReference>
<feature type="signal peptide" evidence="1">
    <location>
        <begin position="1"/>
        <end position="19"/>
    </location>
</feature>
<feature type="chain" id="PRO_5046131693" evidence="1">
    <location>
        <begin position="20"/>
        <end position="271"/>
    </location>
</feature>
<accession>A0ABY2G8D1</accession>
<dbReference type="InterPro" id="IPR008969">
    <property type="entry name" value="CarboxyPept-like_regulatory"/>
</dbReference>
<reference evidence="2 3" key="1">
    <citation type="submission" date="2019-03" db="EMBL/GenBank/DDBJ databases">
        <title>Genomic Encyclopedia of Type Strains, Phase III (KMG-III): the genomes of soil and plant-associated and newly described type strains.</title>
        <authorList>
            <person name="Whitman W."/>
        </authorList>
    </citation>
    <scope>NUCLEOTIDE SEQUENCE [LARGE SCALE GENOMIC DNA]</scope>
    <source>
        <strain evidence="2 3">CGMCC 1.10957</strain>
    </source>
</reference>
<organism evidence="2 3">
    <name type="scientific">Meridianimaribacter flavus</name>
    <dbReference type="NCBI Taxonomy" id="571115"/>
    <lineage>
        <taxon>Bacteria</taxon>
        <taxon>Pseudomonadati</taxon>
        <taxon>Bacteroidota</taxon>
        <taxon>Flavobacteriia</taxon>
        <taxon>Flavobacteriales</taxon>
        <taxon>Flavobacteriaceae</taxon>
        <taxon>Meridianimaribacter</taxon>
    </lineage>
</organism>
<evidence type="ECO:0000313" key="3">
    <source>
        <dbReference type="Proteomes" id="UP000294930"/>
    </source>
</evidence>
<keyword evidence="1" id="KW-0732">Signal</keyword>
<dbReference type="Proteomes" id="UP000294930">
    <property type="component" value="Unassembled WGS sequence"/>
</dbReference>
<dbReference type="RefSeq" id="WP_166667437.1">
    <property type="nucleotide sequence ID" value="NZ_SOQZ01000001.1"/>
</dbReference>
<gene>
    <name evidence="2" type="ORF">A8975_0666</name>
</gene>
<dbReference type="EMBL" id="SOQZ01000001">
    <property type="protein sequence ID" value="TDY14065.1"/>
    <property type="molecule type" value="Genomic_DNA"/>
</dbReference>
<proteinExistence type="predicted"/>